<organism evidence="2 3">
    <name type="scientific">Monilinia fructicola</name>
    <name type="common">Brown rot fungus</name>
    <name type="synonym">Ciboria fructicola</name>
    <dbReference type="NCBI Taxonomy" id="38448"/>
    <lineage>
        <taxon>Eukaryota</taxon>
        <taxon>Fungi</taxon>
        <taxon>Dikarya</taxon>
        <taxon>Ascomycota</taxon>
        <taxon>Pezizomycotina</taxon>
        <taxon>Leotiomycetes</taxon>
        <taxon>Helotiales</taxon>
        <taxon>Sclerotiniaceae</taxon>
        <taxon>Monilinia</taxon>
    </lineage>
</organism>
<feature type="region of interest" description="Disordered" evidence="1">
    <location>
        <begin position="45"/>
        <end position="70"/>
    </location>
</feature>
<accession>A0A5M9JPJ3</accession>
<dbReference type="EMBL" id="VICG01000005">
    <property type="protein sequence ID" value="KAA8571404.1"/>
    <property type="molecule type" value="Genomic_DNA"/>
</dbReference>
<evidence type="ECO:0000313" key="3">
    <source>
        <dbReference type="Proteomes" id="UP000322873"/>
    </source>
</evidence>
<reference evidence="2 3" key="1">
    <citation type="submission" date="2019-06" db="EMBL/GenBank/DDBJ databases">
        <title>Genome Sequence of the Brown Rot Fungal Pathogen Monilinia fructicola.</title>
        <authorList>
            <person name="De Miccolis Angelini R.M."/>
            <person name="Landi L."/>
            <person name="Abate D."/>
            <person name="Pollastro S."/>
            <person name="Romanazzi G."/>
            <person name="Faretra F."/>
        </authorList>
    </citation>
    <scope>NUCLEOTIDE SEQUENCE [LARGE SCALE GENOMIC DNA]</scope>
    <source>
        <strain evidence="2 3">Mfrc123</strain>
    </source>
</reference>
<sequence length="136" mass="15443">MDPRRSSTFNPTADVFTPTSSALNRSFSNYPVEMPLMAVLPEHHTSEGNTYQQGNKYQTEQHIPSRGLTQQLTPDVQVIVEELSMAFVHHPHSVAPMAPPFHRPVEQYSSYQKLTQSVPENRRLLQNANFQVKSPL</sequence>
<dbReference type="AlphaFoldDB" id="A0A5M9JPJ3"/>
<evidence type="ECO:0000313" key="2">
    <source>
        <dbReference type="EMBL" id="KAA8571404.1"/>
    </source>
</evidence>
<dbReference type="VEuPathDB" id="FungiDB:MFRU_026g00230"/>
<keyword evidence="3" id="KW-1185">Reference proteome</keyword>
<comment type="caution">
    <text evidence="2">The sequence shown here is derived from an EMBL/GenBank/DDBJ whole genome shotgun (WGS) entry which is preliminary data.</text>
</comment>
<dbReference type="Proteomes" id="UP000322873">
    <property type="component" value="Unassembled WGS sequence"/>
</dbReference>
<evidence type="ECO:0000256" key="1">
    <source>
        <dbReference type="SAM" id="MobiDB-lite"/>
    </source>
</evidence>
<feature type="compositionally biased region" description="Polar residues" evidence="1">
    <location>
        <begin position="47"/>
        <end position="70"/>
    </location>
</feature>
<gene>
    <name evidence="2" type="ORF">EYC84_001407</name>
</gene>
<name>A0A5M9JPJ3_MONFR</name>
<proteinExistence type="predicted"/>
<protein>
    <submittedName>
        <fullName evidence="2">Uncharacterized protein</fullName>
    </submittedName>
</protein>